<proteinExistence type="predicted"/>
<evidence type="ECO:0000256" key="1">
    <source>
        <dbReference type="SAM" id="MobiDB-lite"/>
    </source>
</evidence>
<accession>A0ABW9HIM8</accession>
<dbReference type="EMBL" id="JBJVNI010000002">
    <property type="protein sequence ID" value="MFM9607910.1"/>
    <property type="molecule type" value="Genomic_DNA"/>
</dbReference>
<protein>
    <submittedName>
        <fullName evidence="2">Uncharacterized protein</fullName>
    </submittedName>
</protein>
<gene>
    <name evidence="2" type="ORF">ACKI18_04220</name>
</gene>
<dbReference type="RefSeq" id="WP_409120452.1">
    <property type="nucleotide sequence ID" value="NZ_JBJVNI010000002.1"/>
</dbReference>
<feature type="region of interest" description="Disordered" evidence="1">
    <location>
        <begin position="1"/>
        <end position="20"/>
    </location>
</feature>
<sequence length="70" mass="7557">MGRPLSESLTPGRNNPLTLKAEPVGEGFALFVRLTPNGNDDACHLQMEIDPIPTPELREAFSALHAALMS</sequence>
<dbReference type="Proteomes" id="UP001631957">
    <property type="component" value="Unassembled WGS sequence"/>
</dbReference>
<evidence type="ECO:0000313" key="3">
    <source>
        <dbReference type="Proteomes" id="UP001631957"/>
    </source>
</evidence>
<organism evidence="2 3">
    <name type="scientific">Streptomyces niveiscabiei</name>
    <dbReference type="NCBI Taxonomy" id="164115"/>
    <lineage>
        <taxon>Bacteria</taxon>
        <taxon>Bacillati</taxon>
        <taxon>Actinomycetota</taxon>
        <taxon>Actinomycetes</taxon>
        <taxon>Kitasatosporales</taxon>
        <taxon>Streptomycetaceae</taxon>
        <taxon>Streptomyces</taxon>
    </lineage>
</organism>
<evidence type="ECO:0000313" key="2">
    <source>
        <dbReference type="EMBL" id="MFM9607910.1"/>
    </source>
</evidence>
<feature type="compositionally biased region" description="Polar residues" evidence="1">
    <location>
        <begin position="7"/>
        <end position="17"/>
    </location>
</feature>
<comment type="caution">
    <text evidence="2">The sequence shown here is derived from an EMBL/GenBank/DDBJ whole genome shotgun (WGS) entry which is preliminary data.</text>
</comment>
<name>A0ABW9HIM8_9ACTN</name>
<reference evidence="2 3" key="1">
    <citation type="submission" date="2024-12" db="EMBL/GenBank/DDBJ databases">
        <title>Forecasting of Potato common scab and diversities of Pathogenic streptomyces spp. in china.</title>
        <authorList>
            <person name="Handique U."/>
            <person name="Wu J."/>
        </authorList>
    </citation>
    <scope>NUCLEOTIDE SEQUENCE [LARGE SCALE GENOMIC DNA]</scope>
    <source>
        <strain evidence="2 3">ZRIMU1530</strain>
    </source>
</reference>
<keyword evidence="3" id="KW-1185">Reference proteome</keyword>